<feature type="compositionally biased region" description="Pro residues" evidence="1">
    <location>
        <begin position="135"/>
        <end position="144"/>
    </location>
</feature>
<evidence type="ECO:0000313" key="3">
    <source>
        <dbReference type="Proteomes" id="UP000054270"/>
    </source>
</evidence>
<feature type="region of interest" description="Disordered" evidence="1">
    <location>
        <begin position="187"/>
        <end position="225"/>
    </location>
</feature>
<accession>A0A0D2NRP8</accession>
<feature type="region of interest" description="Disordered" evidence="1">
    <location>
        <begin position="122"/>
        <end position="144"/>
    </location>
</feature>
<evidence type="ECO:0000256" key="1">
    <source>
        <dbReference type="SAM" id="MobiDB-lite"/>
    </source>
</evidence>
<keyword evidence="3" id="KW-1185">Reference proteome</keyword>
<dbReference type="AlphaFoldDB" id="A0A0D2NRP8"/>
<dbReference type="Proteomes" id="UP000054270">
    <property type="component" value="Unassembled WGS sequence"/>
</dbReference>
<proteinExistence type="predicted"/>
<sequence>MQPQILGLSYACCIGLPLHSGAFVCPPSEVARASRAPPGGALVRMRLPAVIHPAQNCKQQPTLLSMIYPTAICRQLAVMHAAPTPASTRACMRPPPPSGPLHSVTSDAGRCCHSSLLHRHTSHPPLLAAPRRSPPRPPHSPPRIVLPPLLTSHPGSHPFARVPPPTHQATHAFRDLLPRVDGAQQKRENLTSLPSRAPQHADDAPARVPRTPPLPPLRHFPSLDRRRPRRLVSVASASLNDAHRVDPLPTGPPAVGLPSFLAHVYRCVESGTPGAPCRHPSSLEPRSTPAGAVTRAIIRRLERAHGRTARSVIPHWGLRVRRGGARGDVVPSPVYTGLFWMRADGDFAVDVAGRKHDVTRDSALTVYSAEYRMIGCTAPVRAP</sequence>
<gene>
    <name evidence="2" type="ORF">HYPSUDRAFT_204595</name>
</gene>
<protein>
    <submittedName>
        <fullName evidence="2">Uncharacterized protein</fullName>
    </submittedName>
</protein>
<reference evidence="3" key="1">
    <citation type="submission" date="2014-04" db="EMBL/GenBank/DDBJ databases">
        <title>Evolutionary Origins and Diversification of the Mycorrhizal Mutualists.</title>
        <authorList>
            <consortium name="DOE Joint Genome Institute"/>
            <consortium name="Mycorrhizal Genomics Consortium"/>
            <person name="Kohler A."/>
            <person name="Kuo A."/>
            <person name="Nagy L.G."/>
            <person name="Floudas D."/>
            <person name="Copeland A."/>
            <person name="Barry K.W."/>
            <person name="Cichocki N."/>
            <person name="Veneault-Fourrey C."/>
            <person name="LaButti K."/>
            <person name="Lindquist E.A."/>
            <person name="Lipzen A."/>
            <person name="Lundell T."/>
            <person name="Morin E."/>
            <person name="Murat C."/>
            <person name="Riley R."/>
            <person name="Ohm R."/>
            <person name="Sun H."/>
            <person name="Tunlid A."/>
            <person name="Henrissat B."/>
            <person name="Grigoriev I.V."/>
            <person name="Hibbett D.S."/>
            <person name="Martin F."/>
        </authorList>
    </citation>
    <scope>NUCLEOTIDE SEQUENCE [LARGE SCALE GENOMIC DNA]</scope>
    <source>
        <strain evidence="3">FD-334 SS-4</strain>
    </source>
</reference>
<evidence type="ECO:0000313" key="2">
    <source>
        <dbReference type="EMBL" id="KJA19371.1"/>
    </source>
</evidence>
<name>A0A0D2NRP8_HYPSF</name>
<organism evidence="2 3">
    <name type="scientific">Hypholoma sublateritium (strain FD-334 SS-4)</name>
    <dbReference type="NCBI Taxonomy" id="945553"/>
    <lineage>
        <taxon>Eukaryota</taxon>
        <taxon>Fungi</taxon>
        <taxon>Dikarya</taxon>
        <taxon>Basidiomycota</taxon>
        <taxon>Agaricomycotina</taxon>
        <taxon>Agaricomycetes</taxon>
        <taxon>Agaricomycetidae</taxon>
        <taxon>Agaricales</taxon>
        <taxon>Agaricineae</taxon>
        <taxon>Strophariaceae</taxon>
        <taxon>Hypholoma</taxon>
    </lineage>
</organism>
<dbReference type="EMBL" id="KN817578">
    <property type="protein sequence ID" value="KJA19371.1"/>
    <property type="molecule type" value="Genomic_DNA"/>
</dbReference>